<dbReference type="EMBL" id="CP047895">
    <property type="protein sequence ID" value="QHL90447.1"/>
    <property type="molecule type" value="Genomic_DNA"/>
</dbReference>
<dbReference type="InterPro" id="IPR036388">
    <property type="entry name" value="WH-like_DNA-bd_sf"/>
</dbReference>
<evidence type="ECO:0000256" key="1">
    <source>
        <dbReference type="SAM" id="MobiDB-lite"/>
    </source>
</evidence>
<reference evidence="2 3" key="1">
    <citation type="submission" date="2020-01" db="EMBL/GenBank/DDBJ databases">
        <title>Sphingomonas sp. C33 whole genome sequece.</title>
        <authorList>
            <person name="Park C."/>
        </authorList>
    </citation>
    <scope>NUCLEOTIDE SEQUENCE [LARGE SCALE GENOMIC DNA]</scope>
    <source>
        <strain evidence="2 3">C33</strain>
    </source>
</reference>
<accession>A0A7Z2S8A4</accession>
<protein>
    <submittedName>
        <fullName evidence="2">RecX family transcriptional regulator</fullName>
    </submittedName>
</protein>
<keyword evidence="3" id="KW-1185">Reference proteome</keyword>
<organism evidence="2 3">
    <name type="scientific">Sphingomonas changnyeongensis</name>
    <dbReference type="NCBI Taxonomy" id="2698679"/>
    <lineage>
        <taxon>Bacteria</taxon>
        <taxon>Pseudomonadati</taxon>
        <taxon>Pseudomonadota</taxon>
        <taxon>Alphaproteobacteria</taxon>
        <taxon>Sphingomonadales</taxon>
        <taxon>Sphingomonadaceae</taxon>
        <taxon>Sphingomonas</taxon>
    </lineage>
</organism>
<dbReference type="Gene3D" id="1.10.10.10">
    <property type="entry name" value="Winged helix-like DNA-binding domain superfamily/Winged helix DNA-binding domain"/>
    <property type="match status" value="1"/>
</dbReference>
<dbReference type="Proteomes" id="UP000464468">
    <property type="component" value="Chromosome"/>
</dbReference>
<feature type="region of interest" description="Disordered" evidence="1">
    <location>
        <begin position="1"/>
        <end position="29"/>
    </location>
</feature>
<evidence type="ECO:0000313" key="3">
    <source>
        <dbReference type="Proteomes" id="UP000464468"/>
    </source>
</evidence>
<gene>
    <name evidence="2" type="ORF">GVO57_05850</name>
</gene>
<proteinExistence type="predicted"/>
<feature type="compositionally biased region" description="Gly residues" evidence="1">
    <location>
        <begin position="8"/>
        <end position="18"/>
    </location>
</feature>
<name>A0A7Z2S8A4_9SPHN</name>
<dbReference type="RefSeq" id="WP_160592375.1">
    <property type="nucleotide sequence ID" value="NZ_CP047895.1"/>
</dbReference>
<evidence type="ECO:0000313" key="2">
    <source>
        <dbReference type="EMBL" id="QHL90447.1"/>
    </source>
</evidence>
<dbReference type="KEGG" id="schy:GVO57_05850"/>
<sequence>MAQSWRGRPGGSRSGDGADGPAARTPSPLDADALERLALRYVERFATTEARLAAYLDRKLRARGWRGDVPADPAALVARMAALGYVDDRGFAQQRAAGLTRRGYGVRRVGAALRAAGIAAEDAAPAEEAARDAAWAAALAFARRRRIGPFAPDGGAAEAIDPLEARRRRDRAMAAMLRAGHPPRLAARIVDAAPGAVLDEDQPL</sequence>
<dbReference type="AlphaFoldDB" id="A0A7Z2S8A4"/>